<evidence type="ECO:0000256" key="1">
    <source>
        <dbReference type="SAM" id="MobiDB-lite"/>
    </source>
</evidence>
<keyword evidence="3" id="KW-1185">Reference proteome</keyword>
<dbReference type="KEGG" id="hyg:AUC43_01065"/>
<dbReference type="AlphaFoldDB" id="A0A0U4BK62"/>
<accession>A0A0U4BK62</accession>
<proteinExistence type="predicted"/>
<dbReference type="Gene3D" id="2.60.40.1120">
    <property type="entry name" value="Carboxypeptidase-like, regulatory domain"/>
    <property type="match status" value="1"/>
</dbReference>
<evidence type="ECO:0008006" key="4">
    <source>
        <dbReference type="Google" id="ProtNLM"/>
    </source>
</evidence>
<evidence type="ECO:0000313" key="2">
    <source>
        <dbReference type="EMBL" id="ALW83815.1"/>
    </source>
</evidence>
<dbReference type="InterPro" id="IPR013784">
    <property type="entry name" value="Carb-bd-like_fold"/>
</dbReference>
<sequence>MLALASVLAHEAVAQAPAAPASRPAGGPAGIPTGAPGATSPALVTLPAARGTGRISGVVLDGATKKPVEFATVALLPATGDKPVDGTVADDKGRFSMKGLAAGEYRLQLSFIGYGSLTQPVTLADGKMTLDLGTVALTPAAQQLNEVTVNGERPVVESKPDRLVYNAATDNTNKGSTAADVLRKAPW</sequence>
<organism evidence="2 3">
    <name type="scientific">Hymenobacter sedentarius</name>
    <dbReference type="NCBI Taxonomy" id="1411621"/>
    <lineage>
        <taxon>Bacteria</taxon>
        <taxon>Pseudomonadati</taxon>
        <taxon>Bacteroidota</taxon>
        <taxon>Cytophagia</taxon>
        <taxon>Cytophagales</taxon>
        <taxon>Hymenobacteraceae</taxon>
        <taxon>Hymenobacter</taxon>
    </lineage>
</organism>
<dbReference type="STRING" id="1411621.AUC43_01065"/>
<evidence type="ECO:0000313" key="3">
    <source>
        <dbReference type="Proteomes" id="UP000059542"/>
    </source>
</evidence>
<dbReference type="EMBL" id="CP013909">
    <property type="protein sequence ID" value="ALW83815.1"/>
    <property type="molecule type" value="Genomic_DNA"/>
</dbReference>
<dbReference type="Pfam" id="PF13620">
    <property type="entry name" value="CarboxypepD_reg"/>
    <property type="match status" value="1"/>
</dbReference>
<reference evidence="2 3" key="1">
    <citation type="submission" date="2015-12" db="EMBL/GenBank/DDBJ databases">
        <authorList>
            <person name="Shamseldin A."/>
            <person name="Moawad H."/>
            <person name="Abd El-Rahim W.M."/>
            <person name="Sadowsky M.J."/>
        </authorList>
    </citation>
    <scope>NUCLEOTIDE SEQUENCE [LARGE SCALE GENOMIC DNA]</scope>
    <source>
        <strain evidence="2 3">DG5B</strain>
    </source>
</reference>
<dbReference type="SUPFAM" id="SSF49452">
    <property type="entry name" value="Starch-binding domain-like"/>
    <property type="match status" value="1"/>
</dbReference>
<name>A0A0U4BK62_9BACT</name>
<feature type="region of interest" description="Disordered" evidence="1">
    <location>
        <begin position="19"/>
        <end position="38"/>
    </location>
</feature>
<dbReference type="Proteomes" id="UP000059542">
    <property type="component" value="Chromosome"/>
</dbReference>
<dbReference type="GO" id="GO:0030246">
    <property type="term" value="F:carbohydrate binding"/>
    <property type="evidence" value="ECO:0007669"/>
    <property type="project" value="InterPro"/>
</dbReference>
<gene>
    <name evidence="2" type="ORF">AUC43_01065</name>
</gene>
<protein>
    <recommendedName>
        <fullName evidence="4">Carboxypeptidase-like regulatory domain-containing protein</fullName>
    </recommendedName>
</protein>